<feature type="transmembrane region" description="Helical" evidence="1">
    <location>
        <begin position="82"/>
        <end position="106"/>
    </location>
</feature>
<feature type="transmembrane region" description="Helical" evidence="1">
    <location>
        <begin position="429"/>
        <end position="450"/>
    </location>
</feature>
<dbReference type="Proteomes" id="UP000199632">
    <property type="component" value="Unassembled WGS sequence"/>
</dbReference>
<dbReference type="STRING" id="137265.SAMN05421684_7721"/>
<evidence type="ECO:0000313" key="4">
    <source>
        <dbReference type="Proteomes" id="UP000199632"/>
    </source>
</evidence>
<keyword evidence="4" id="KW-1185">Reference proteome</keyword>
<proteinExistence type="predicted"/>
<dbReference type="AlphaFoldDB" id="A0A1H3UPE9"/>
<dbReference type="GO" id="GO:0019187">
    <property type="term" value="F:beta-1,4-mannosyltransferase activity"/>
    <property type="evidence" value="ECO:0007669"/>
    <property type="project" value="InterPro"/>
</dbReference>
<feature type="transmembrane region" description="Helical" evidence="1">
    <location>
        <begin position="397"/>
        <end position="423"/>
    </location>
</feature>
<keyword evidence="1" id="KW-0812">Transmembrane</keyword>
<evidence type="ECO:0000256" key="1">
    <source>
        <dbReference type="SAM" id="Phobius"/>
    </source>
</evidence>
<dbReference type="InterPro" id="IPR001173">
    <property type="entry name" value="Glyco_trans_2-like"/>
</dbReference>
<evidence type="ECO:0000259" key="2">
    <source>
        <dbReference type="Pfam" id="PF13632"/>
    </source>
</evidence>
<dbReference type="PANTHER" id="PTHR16779">
    <property type="entry name" value="BETA-1,4-MANNOSYLTRANSFERASE EGH"/>
    <property type="match status" value="1"/>
</dbReference>
<feature type="transmembrane region" description="Helical" evidence="1">
    <location>
        <begin position="471"/>
        <end position="494"/>
    </location>
</feature>
<gene>
    <name evidence="3" type="ORF">SAMN05421684_7721</name>
</gene>
<name>A0A1H3UPE9_9ACTN</name>
<sequence>MTTHVGAERRDEPGERTQIIPRQYHPGETHVMPAVRMPITTRATTMAQRHAGWLPRMWPLAAWFVVVLAITLFLSVKSTGPLGAVVTILWTYPVIGTIAGLVGAVITLRRLRRDRLTAADDKLIRCRDRLVVVVPTIGRNDTYPALDRVVRSYITYLPECFPKLRIDVVIEEGCEAAEQIYRLGEISRYIRVVTVPRSYHTVNGTKFKSRANNYVHELRIAQHEDRADVWVLHMDDDTGVGLDTAIAVARLIEQQRDRGDEAAHLAQGILTYPREHAGNRLTWLADASQPIADVTVYSAFTGSGYPVAGVHGELLLVRASVEAEIGWDFGPEAIVEDAQFALIFSRRYPGRSAWFAGRCYGASPATVRDFFRQRERWAWGLIGLALDDRIPLRDRLYIGYSTFTWVISPLQHLGTILLIGWVLGSFDTVPITLLVLPIWALNMAYAIWLYSEGLRINVSVSRRAKYNWWEGIAVILLVPLFSIMEAVGAVRGLIRHLRGGQQQFVVIAKPI</sequence>
<keyword evidence="3" id="KW-0808">Transferase</keyword>
<dbReference type="InterPro" id="IPR027389">
    <property type="entry name" value="B_mannosylTrfase_Bre-3/Egh"/>
</dbReference>
<dbReference type="RefSeq" id="WP_218137113.1">
    <property type="nucleotide sequence ID" value="NZ_FNQB01000005.1"/>
</dbReference>
<dbReference type="GO" id="GO:0005737">
    <property type="term" value="C:cytoplasm"/>
    <property type="evidence" value="ECO:0007669"/>
    <property type="project" value="TreeGrafter"/>
</dbReference>
<reference evidence="4" key="1">
    <citation type="submission" date="2016-10" db="EMBL/GenBank/DDBJ databases">
        <authorList>
            <person name="Varghese N."/>
            <person name="Submissions S."/>
        </authorList>
    </citation>
    <scope>NUCLEOTIDE SEQUENCE [LARGE SCALE GENOMIC DNA]</scope>
    <source>
        <strain evidence="4">DSM 44718</strain>
    </source>
</reference>
<organism evidence="3 4">
    <name type="scientific">Asanoa ishikariensis</name>
    <dbReference type="NCBI Taxonomy" id="137265"/>
    <lineage>
        <taxon>Bacteria</taxon>
        <taxon>Bacillati</taxon>
        <taxon>Actinomycetota</taxon>
        <taxon>Actinomycetes</taxon>
        <taxon>Micromonosporales</taxon>
        <taxon>Micromonosporaceae</taxon>
        <taxon>Asanoa</taxon>
    </lineage>
</organism>
<dbReference type="EMBL" id="FNQB01000005">
    <property type="protein sequence ID" value="SDZ64310.1"/>
    <property type="molecule type" value="Genomic_DNA"/>
</dbReference>
<accession>A0A1H3UPE9</accession>
<protein>
    <submittedName>
        <fullName evidence="3">Glycosyltransferase, catalytic subunit of cellulose synthase and poly-beta-1,6-N-acetylglucosamine synthase</fullName>
    </submittedName>
</protein>
<keyword evidence="1" id="KW-1133">Transmembrane helix</keyword>
<keyword evidence="1" id="KW-0472">Membrane</keyword>
<dbReference type="PANTHER" id="PTHR16779:SF1">
    <property type="entry name" value="BETA-1,4-MANNOSYLTRANSFERASE EGH"/>
    <property type="match status" value="1"/>
</dbReference>
<dbReference type="Pfam" id="PF13632">
    <property type="entry name" value="Glyco_trans_2_3"/>
    <property type="match status" value="1"/>
</dbReference>
<dbReference type="SUPFAM" id="SSF53448">
    <property type="entry name" value="Nucleotide-diphospho-sugar transferases"/>
    <property type="match status" value="1"/>
</dbReference>
<feature type="domain" description="Glycosyltransferase 2-like" evidence="2">
    <location>
        <begin position="230"/>
        <end position="440"/>
    </location>
</feature>
<dbReference type="InterPro" id="IPR029044">
    <property type="entry name" value="Nucleotide-diphossugar_trans"/>
</dbReference>
<feature type="transmembrane region" description="Helical" evidence="1">
    <location>
        <begin position="57"/>
        <end position="76"/>
    </location>
</feature>
<evidence type="ECO:0000313" key="3">
    <source>
        <dbReference type="EMBL" id="SDZ64310.1"/>
    </source>
</evidence>